<feature type="transmembrane region" description="Helical" evidence="1">
    <location>
        <begin position="382"/>
        <end position="404"/>
    </location>
</feature>
<evidence type="ECO:0000256" key="1">
    <source>
        <dbReference type="SAM" id="Phobius"/>
    </source>
</evidence>
<keyword evidence="1" id="KW-0812">Transmembrane</keyword>
<gene>
    <name evidence="2" type="primary">creD</name>
    <name evidence="2" type="ORF">H8K33_12650</name>
</gene>
<dbReference type="NCBIfam" id="NF008712">
    <property type="entry name" value="PRK11715.1-1"/>
    <property type="match status" value="1"/>
</dbReference>
<dbReference type="PANTHER" id="PTHR30092">
    <property type="entry name" value="INNER MEMBRANE PROTEIN CRED"/>
    <property type="match status" value="1"/>
</dbReference>
<dbReference type="RefSeq" id="WP_186891417.1">
    <property type="nucleotide sequence ID" value="NZ_JACOFU010000005.1"/>
</dbReference>
<feature type="transmembrane region" description="Helical" evidence="1">
    <location>
        <begin position="5"/>
        <end position="26"/>
    </location>
</feature>
<sequence>MQKTLFIKSLTVGLLMLIIGIPLMMIEDTIKARLQFRNEAVRSIAADSVGQQTLLGPILVIPYSEQYEEEELVNAANKHTIKRQRSLQKRLYVFPDELKMLSTVDTDQRYRGIHKVLVYSGQHDLSGSFQLPDLSAIQREKSDSTIVLGAAFISIGLSDTRGLKNVPRINWHGQDIEFQQNSQLNYIKQGLHAPLGKIELGAAKPISFTLNLNIDGIEQFSVVPIAKNNQVTIRSKWEHPQFYGRFLPSPKERKIDASGFQATWKISSLSSNAQQQFLSSECCQQEIKVVTSTPSGIDAPAQNVTSIDSFGVAFIEPINIYSQSDRAIKYGLLFVALSFAAFFLFELLKQLPIHPIQYALVGLALVLFFLLLVSLSEHLQFVWAYLIASAACLSLISFYLSYALRSWKRGVGFGAALTLLYGVLFGLLQSENNALVMGSILLFSVLAAIMLITRKVDWYQIGKTTTLNNTTDTRVNE</sequence>
<feature type="transmembrane region" description="Helical" evidence="1">
    <location>
        <begin position="411"/>
        <end position="428"/>
    </location>
</feature>
<dbReference type="Proteomes" id="UP000643610">
    <property type="component" value="Unassembled WGS sequence"/>
</dbReference>
<keyword evidence="3" id="KW-1185">Reference proteome</keyword>
<feature type="transmembrane region" description="Helical" evidence="1">
    <location>
        <begin position="434"/>
        <end position="453"/>
    </location>
</feature>
<name>A0ABR6XSC9_9BURK</name>
<keyword evidence="1" id="KW-1133">Transmembrane helix</keyword>
<feature type="transmembrane region" description="Helical" evidence="1">
    <location>
        <begin position="357"/>
        <end position="376"/>
    </location>
</feature>
<dbReference type="EMBL" id="JACOFU010000005">
    <property type="protein sequence ID" value="MBC3832366.1"/>
    <property type="molecule type" value="Genomic_DNA"/>
</dbReference>
<protein>
    <submittedName>
        <fullName evidence="2">Cell envelope integrity protein CreD</fullName>
    </submittedName>
</protein>
<organism evidence="2 3">
    <name type="scientific">Undibacterium amnicola</name>
    <dbReference type="NCBI Taxonomy" id="1834038"/>
    <lineage>
        <taxon>Bacteria</taxon>
        <taxon>Pseudomonadati</taxon>
        <taxon>Pseudomonadota</taxon>
        <taxon>Betaproteobacteria</taxon>
        <taxon>Burkholderiales</taxon>
        <taxon>Oxalobacteraceae</taxon>
        <taxon>Undibacterium</taxon>
    </lineage>
</organism>
<dbReference type="InterPro" id="IPR010364">
    <property type="entry name" value="Uncharacterised_IM_CreD"/>
</dbReference>
<feature type="transmembrane region" description="Helical" evidence="1">
    <location>
        <begin position="327"/>
        <end position="345"/>
    </location>
</feature>
<evidence type="ECO:0000313" key="2">
    <source>
        <dbReference type="EMBL" id="MBC3832366.1"/>
    </source>
</evidence>
<accession>A0ABR6XSC9</accession>
<keyword evidence="1" id="KW-0472">Membrane</keyword>
<dbReference type="PIRSF" id="PIRSF004548">
    <property type="entry name" value="CreD"/>
    <property type="match status" value="1"/>
</dbReference>
<evidence type="ECO:0000313" key="3">
    <source>
        <dbReference type="Proteomes" id="UP000643610"/>
    </source>
</evidence>
<dbReference type="Pfam" id="PF06123">
    <property type="entry name" value="CreD"/>
    <property type="match status" value="1"/>
</dbReference>
<reference evidence="2 3" key="1">
    <citation type="submission" date="2020-08" db="EMBL/GenBank/DDBJ databases">
        <title>Novel species isolated from subtropical streams in China.</title>
        <authorList>
            <person name="Lu H."/>
        </authorList>
    </citation>
    <scope>NUCLEOTIDE SEQUENCE [LARGE SCALE GENOMIC DNA]</scope>
    <source>
        <strain evidence="2 3">KCTC 52442</strain>
    </source>
</reference>
<comment type="caution">
    <text evidence="2">The sequence shown here is derived from an EMBL/GenBank/DDBJ whole genome shotgun (WGS) entry which is preliminary data.</text>
</comment>
<dbReference type="PANTHER" id="PTHR30092:SF0">
    <property type="entry name" value="INNER MEMBRANE PROTEIN CRED"/>
    <property type="match status" value="1"/>
</dbReference>
<proteinExistence type="predicted"/>